<dbReference type="Proteomes" id="UP000078090">
    <property type="component" value="Unassembled WGS sequence"/>
</dbReference>
<keyword evidence="4 11" id="KW-0812">Transmembrane</keyword>
<accession>A0A177MKQ4</accession>
<evidence type="ECO:0000256" key="2">
    <source>
        <dbReference type="ARBA" id="ARBA00022475"/>
    </source>
</evidence>
<dbReference type="GO" id="GO:0005886">
    <property type="term" value="C:plasma membrane"/>
    <property type="evidence" value="ECO:0007669"/>
    <property type="project" value="UniProtKB-SubCell"/>
</dbReference>
<dbReference type="OrthoDB" id="9788285at2"/>
<evidence type="ECO:0000256" key="7">
    <source>
        <dbReference type="ARBA" id="ARBA00022958"/>
    </source>
</evidence>
<evidence type="ECO:0000256" key="11">
    <source>
        <dbReference type="HAMAP-Rule" id="MF_00276"/>
    </source>
</evidence>
<keyword evidence="2 11" id="KW-1003">Cell membrane</keyword>
<dbReference type="AlphaFoldDB" id="A0A177MKQ4"/>
<protein>
    <recommendedName>
        <fullName evidence="11">Potassium-transporting ATPase KdpC subunit</fullName>
    </recommendedName>
    <alternativeName>
        <fullName evidence="11">ATP phosphohydrolase [potassium-transporting] C chain</fullName>
    </alternativeName>
    <alternativeName>
        <fullName evidence="11">Potassium-binding and translocating subunit C</fullName>
    </alternativeName>
    <alternativeName>
        <fullName evidence="11">Potassium-translocating ATPase C chain</fullName>
    </alternativeName>
</protein>
<organism evidence="12 13">
    <name type="scientific">Methylomonas methanica</name>
    <dbReference type="NCBI Taxonomy" id="421"/>
    <lineage>
        <taxon>Bacteria</taxon>
        <taxon>Pseudomonadati</taxon>
        <taxon>Pseudomonadota</taxon>
        <taxon>Gammaproteobacteria</taxon>
        <taxon>Methylococcales</taxon>
        <taxon>Methylococcaceae</taxon>
        <taxon>Methylomonas</taxon>
    </lineage>
</organism>
<dbReference type="HAMAP" id="MF_00276">
    <property type="entry name" value="KdpC"/>
    <property type="match status" value="1"/>
</dbReference>
<keyword evidence="10 11" id="KW-0472">Membrane</keyword>
<keyword evidence="6 11" id="KW-0067">ATP-binding</keyword>
<sequence length="196" mass="20978">MTSYFKPAATLLLLMTIITGGFYPALVTLLAQSVFPAQANGSLIRDKQGQAIGSTQIGQGFSQARYFWGRPSATAPYPYNATASGGSNLGPTNPALRDAVAQRIQALQQLDPDNHAPVPVDLVTASASGLDPQISIAAANYQIKRVAEARRLPESKVRDLVDSHIEPRQWRVFGEPRVNVLGLNLALDAAAQTSRP</sequence>
<evidence type="ECO:0000313" key="12">
    <source>
        <dbReference type="EMBL" id="OAI05449.1"/>
    </source>
</evidence>
<proteinExistence type="inferred from homology"/>
<evidence type="ECO:0000256" key="6">
    <source>
        <dbReference type="ARBA" id="ARBA00022840"/>
    </source>
</evidence>
<dbReference type="GO" id="GO:0005524">
    <property type="term" value="F:ATP binding"/>
    <property type="evidence" value="ECO:0007669"/>
    <property type="project" value="UniProtKB-UniRule"/>
</dbReference>
<name>A0A177MKQ4_METMH</name>
<keyword evidence="7 11" id="KW-0630">Potassium</keyword>
<dbReference type="EMBL" id="LUUG01000064">
    <property type="protein sequence ID" value="OAI05449.1"/>
    <property type="molecule type" value="Genomic_DNA"/>
</dbReference>
<dbReference type="NCBIfam" id="NF001454">
    <property type="entry name" value="PRK00315.1"/>
    <property type="match status" value="1"/>
</dbReference>
<comment type="subcellular location">
    <subcellularLocation>
        <location evidence="11">Cell membrane</location>
        <topology evidence="11">Single-pass membrane protein</topology>
    </subcellularLocation>
</comment>
<dbReference type="Pfam" id="PF02669">
    <property type="entry name" value="KdpC"/>
    <property type="match status" value="1"/>
</dbReference>
<dbReference type="PANTHER" id="PTHR30042:SF2">
    <property type="entry name" value="POTASSIUM-TRANSPORTING ATPASE KDPC SUBUNIT"/>
    <property type="match status" value="1"/>
</dbReference>
<evidence type="ECO:0000256" key="8">
    <source>
        <dbReference type="ARBA" id="ARBA00022989"/>
    </source>
</evidence>
<comment type="similarity">
    <text evidence="11">Belongs to the KdpC family.</text>
</comment>
<evidence type="ECO:0000256" key="5">
    <source>
        <dbReference type="ARBA" id="ARBA00022741"/>
    </source>
</evidence>
<reference evidence="12 13" key="1">
    <citation type="submission" date="2016-03" db="EMBL/GenBank/DDBJ databases">
        <authorList>
            <person name="Ploux O."/>
        </authorList>
    </citation>
    <scope>NUCLEOTIDE SEQUENCE [LARGE SCALE GENOMIC DNA]</scope>
    <source>
        <strain evidence="12 13">R-45363</strain>
    </source>
</reference>
<evidence type="ECO:0000256" key="1">
    <source>
        <dbReference type="ARBA" id="ARBA00022448"/>
    </source>
</evidence>
<dbReference type="GO" id="GO:0008556">
    <property type="term" value="F:P-type potassium transmembrane transporter activity"/>
    <property type="evidence" value="ECO:0007669"/>
    <property type="project" value="InterPro"/>
</dbReference>
<dbReference type="PANTHER" id="PTHR30042">
    <property type="entry name" value="POTASSIUM-TRANSPORTING ATPASE C CHAIN"/>
    <property type="match status" value="1"/>
</dbReference>
<dbReference type="PIRSF" id="PIRSF001296">
    <property type="entry name" value="K_ATPase_KdpC"/>
    <property type="match status" value="1"/>
</dbReference>
<keyword evidence="9 11" id="KW-0406">Ion transport</keyword>
<evidence type="ECO:0000313" key="13">
    <source>
        <dbReference type="Proteomes" id="UP000078090"/>
    </source>
</evidence>
<evidence type="ECO:0000256" key="3">
    <source>
        <dbReference type="ARBA" id="ARBA00022538"/>
    </source>
</evidence>
<keyword evidence="1 11" id="KW-0813">Transport</keyword>
<evidence type="ECO:0000256" key="4">
    <source>
        <dbReference type="ARBA" id="ARBA00022692"/>
    </source>
</evidence>
<gene>
    <name evidence="11" type="primary">kdpC</name>
    <name evidence="12" type="ORF">A1332_12875</name>
</gene>
<dbReference type="RefSeq" id="WP_064008352.1">
    <property type="nucleotide sequence ID" value="NZ_LUUG01000064.1"/>
</dbReference>
<keyword evidence="5 11" id="KW-0547">Nucleotide-binding</keyword>
<comment type="function">
    <text evidence="11">Part of the high-affinity ATP-driven potassium transport (or Kdp) system, which catalyzes the hydrolysis of ATP coupled with the electrogenic transport of potassium into the cytoplasm. This subunit acts as a catalytic chaperone that increases the ATP-binding affinity of the ATP-hydrolyzing subunit KdpB by the formation of a transient KdpB/KdpC/ATP ternary complex.</text>
</comment>
<comment type="subunit">
    <text evidence="11">The system is composed of three essential subunits: KdpA, KdpB and KdpC.</text>
</comment>
<keyword evidence="8 11" id="KW-1133">Transmembrane helix</keyword>
<comment type="caution">
    <text evidence="12">The sequence shown here is derived from an EMBL/GenBank/DDBJ whole genome shotgun (WGS) entry which is preliminary data.</text>
</comment>
<evidence type="ECO:0000256" key="10">
    <source>
        <dbReference type="ARBA" id="ARBA00023136"/>
    </source>
</evidence>
<keyword evidence="3 11" id="KW-0633">Potassium transport</keyword>
<evidence type="ECO:0000256" key="9">
    <source>
        <dbReference type="ARBA" id="ARBA00023065"/>
    </source>
</evidence>
<dbReference type="InterPro" id="IPR003820">
    <property type="entry name" value="KdpC"/>
</dbReference>
<dbReference type="NCBIfam" id="TIGR00681">
    <property type="entry name" value="kdpC"/>
    <property type="match status" value="1"/>
</dbReference>